<dbReference type="EMBL" id="PDKN01000001">
    <property type="protein sequence ID" value="RXJ60515.1"/>
    <property type="molecule type" value="Genomic_DNA"/>
</dbReference>
<keyword evidence="2" id="KW-1185">Reference proteome</keyword>
<evidence type="ECO:0000313" key="1">
    <source>
        <dbReference type="EMBL" id="RXJ60515.1"/>
    </source>
</evidence>
<dbReference type="AlphaFoldDB" id="A0A4Q0XUC4"/>
<dbReference type="RefSeq" id="WP_128994650.1">
    <property type="nucleotide sequence ID" value="NZ_PDKN01000001.1"/>
</dbReference>
<sequence>MRLLLISNTPIIIKIFTLICQKLEISLSVQKDNNVDEKFDLIIIDNEFVDDKFNIIKQFTKKIGAIVAEELPFDKSRDFLVPRPFLPNELQEILKEQIALIHEEAEQEKKESMRLTSAQETDEATSYLNSLADDIAHDIDDESDESIVTLASLKNGGVLDMGELGKIKNLLDVEPPTEHEIEMDEDDWHDLSDIIDKALDEVKDYEFDLSGEQDRYITLVLNKFTMDELKPLLLKLDQNSIDTLTSGDTINLKLKLKETN</sequence>
<proteinExistence type="predicted"/>
<comment type="caution">
    <text evidence="1">The sequence shown here is derived from an EMBL/GenBank/DDBJ whole genome shotgun (WGS) entry which is preliminary data.</text>
</comment>
<dbReference type="OrthoDB" id="5349211at2"/>
<dbReference type="Proteomes" id="UP000290657">
    <property type="component" value="Unassembled WGS sequence"/>
</dbReference>
<organism evidence="1 2">
    <name type="scientific">Candidatus Marinarcus aquaticus</name>
    <dbReference type="NCBI Taxonomy" id="2044504"/>
    <lineage>
        <taxon>Bacteria</taxon>
        <taxon>Pseudomonadati</taxon>
        <taxon>Campylobacterota</taxon>
        <taxon>Epsilonproteobacteria</taxon>
        <taxon>Campylobacterales</taxon>
        <taxon>Arcobacteraceae</taxon>
        <taxon>Candidatus Marinarcus</taxon>
    </lineage>
</organism>
<protein>
    <submittedName>
        <fullName evidence="1">Uncharacterized protein</fullName>
    </submittedName>
</protein>
<evidence type="ECO:0000313" key="2">
    <source>
        <dbReference type="Proteomes" id="UP000290657"/>
    </source>
</evidence>
<accession>A0A4Q0XUC4</accession>
<gene>
    <name evidence="1" type="ORF">CRV04_00425</name>
</gene>
<name>A0A4Q0XUC4_9BACT</name>
<reference evidence="1 2" key="1">
    <citation type="submission" date="2017-10" db="EMBL/GenBank/DDBJ databases">
        <title>Genomics of the genus Arcobacter.</title>
        <authorList>
            <person name="Perez-Cataluna A."/>
            <person name="Figueras M.J."/>
        </authorList>
    </citation>
    <scope>NUCLEOTIDE SEQUENCE [LARGE SCALE GENOMIC DNA]</scope>
    <source>
        <strain evidence="1 2">CECT 8987</strain>
    </source>
</reference>